<proteinExistence type="predicted"/>
<keyword evidence="1" id="KW-0175">Coiled coil</keyword>
<dbReference type="HOGENOM" id="CLU_071266_0_0_0"/>
<protein>
    <submittedName>
        <fullName evidence="2">Uncharacterized protein</fullName>
    </submittedName>
</protein>
<evidence type="ECO:0000256" key="1">
    <source>
        <dbReference type="SAM" id="Coils"/>
    </source>
</evidence>
<evidence type="ECO:0000313" key="2">
    <source>
        <dbReference type="EMBL" id="EEO40011.1"/>
    </source>
</evidence>
<reference evidence="2 3" key="1">
    <citation type="submission" date="2011-10" db="EMBL/GenBank/DDBJ databases">
        <title>The Genome Sequence of Fusobacterium sp. 4_1_13.</title>
        <authorList>
            <consortium name="The Broad Institute Genome Sequencing Platform"/>
            <person name="Earl A."/>
            <person name="Ward D."/>
            <person name="Feldgarden M."/>
            <person name="Gevers D."/>
            <person name="Strauss J."/>
            <person name="Ambrose C."/>
            <person name="Allen-Vercoe E."/>
            <person name="Young S.K."/>
            <person name="Zeng Q."/>
            <person name="Gargeya S."/>
            <person name="Fitzgerald M."/>
            <person name="Haas B."/>
            <person name="Abouelleil A."/>
            <person name="Alvarado L."/>
            <person name="Arachchi H.M."/>
            <person name="Berlin A."/>
            <person name="Brown A."/>
            <person name="Chapman S.B."/>
            <person name="Chen Z."/>
            <person name="Dunbar C."/>
            <person name="Freedman E."/>
            <person name="Gearin G."/>
            <person name="Goldberg J."/>
            <person name="Griggs A."/>
            <person name="Gujja S."/>
            <person name="Heiman D."/>
            <person name="Howarth C."/>
            <person name="Larson L."/>
            <person name="Lui A."/>
            <person name="MacDonald P.J."/>
            <person name="Montmayeur A."/>
            <person name="Murphy C."/>
            <person name="Neiman D."/>
            <person name="Pearson M."/>
            <person name="Priest M."/>
            <person name="Roberts A."/>
            <person name="Saif S."/>
            <person name="Shea T."/>
            <person name="Shenoy N."/>
            <person name="Sisk P."/>
            <person name="Stolte C."/>
            <person name="Sykes S."/>
            <person name="Wortman J."/>
            <person name="Nusbaum C."/>
            <person name="Birren B."/>
        </authorList>
    </citation>
    <scope>NUCLEOTIDE SEQUENCE [LARGE SCALE GENOMIC DNA]</scope>
    <source>
        <strain evidence="2 3">4_1_13</strain>
    </source>
</reference>
<dbReference type="AlphaFoldDB" id="A0A0M1VTR0"/>
<accession>A0A0M1VTR0</accession>
<dbReference type="Proteomes" id="UP000004925">
    <property type="component" value="Unassembled WGS sequence"/>
</dbReference>
<sequence length="208" mass="24881">MNKNLDNDFNIVISSKSEIKEFDFASYELNDVEIATISEQEKIFMNTYKKMKNNLFEMCSSLALIEKTLKPTNSFMAWYESKGLTKDSVSVYLKRWNLYLEFQDYKDKIFSYSDQAIKILTNKDLQYEEVLGILENDIYKVKEIKKLLLPAIEKNKMEFLPDGQKFFNFNKIKKMKKRSLKLKDEDKQEYKKELTEYIKKLQQLVEEI</sequence>
<dbReference type="EMBL" id="ACDE02000019">
    <property type="protein sequence ID" value="EEO40011.1"/>
    <property type="molecule type" value="Genomic_DNA"/>
</dbReference>
<comment type="caution">
    <text evidence="2">The sequence shown here is derived from an EMBL/GenBank/DDBJ whole genome shotgun (WGS) entry which is preliminary data.</text>
</comment>
<dbReference type="RefSeq" id="WP_008802827.1">
    <property type="nucleotide sequence ID" value="NZ_KQ235737.1"/>
</dbReference>
<gene>
    <name evidence="2" type="ORF">FSCG_00724</name>
</gene>
<feature type="coiled-coil region" evidence="1">
    <location>
        <begin position="180"/>
        <end position="207"/>
    </location>
</feature>
<organism evidence="2 3">
    <name type="scientific">Fusobacterium vincentii 4_1_13</name>
    <dbReference type="NCBI Taxonomy" id="469606"/>
    <lineage>
        <taxon>Bacteria</taxon>
        <taxon>Fusobacteriati</taxon>
        <taxon>Fusobacteriota</taxon>
        <taxon>Fusobacteriia</taxon>
        <taxon>Fusobacteriales</taxon>
        <taxon>Fusobacteriaceae</taxon>
        <taxon>Fusobacterium</taxon>
    </lineage>
</organism>
<name>A0A0M1VTR0_FUSVC</name>
<evidence type="ECO:0000313" key="3">
    <source>
        <dbReference type="Proteomes" id="UP000004925"/>
    </source>
</evidence>